<gene>
    <name evidence="1" type="ORF">K441DRAFT_597246</name>
</gene>
<protein>
    <submittedName>
        <fullName evidence="1">Uncharacterized protein</fullName>
    </submittedName>
</protein>
<accession>A0ACC8EL87</accession>
<dbReference type="EMBL" id="KV748280">
    <property type="protein sequence ID" value="OCK86901.1"/>
    <property type="molecule type" value="Genomic_DNA"/>
</dbReference>
<name>A0ACC8EL87_9PEZI</name>
<evidence type="ECO:0000313" key="2">
    <source>
        <dbReference type="Proteomes" id="UP000250078"/>
    </source>
</evidence>
<sequence>IEILLIPAISDKLERVFSRGRRTIIWERMLLRLGNIKRTKCLKSWYRSGISKG</sequence>
<feature type="non-terminal residue" evidence="1">
    <location>
        <position position="1"/>
    </location>
</feature>
<dbReference type="Proteomes" id="UP000250078">
    <property type="component" value="Unassembled WGS sequence"/>
</dbReference>
<evidence type="ECO:0000313" key="1">
    <source>
        <dbReference type="EMBL" id="OCK86901.1"/>
    </source>
</evidence>
<organism evidence="1 2">
    <name type="scientific">Cenococcum geophilum 1.58</name>
    <dbReference type="NCBI Taxonomy" id="794803"/>
    <lineage>
        <taxon>Eukaryota</taxon>
        <taxon>Fungi</taxon>
        <taxon>Dikarya</taxon>
        <taxon>Ascomycota</taxon>
        <taxon>Pezizomycotina</taxon>
        <taxon>Dothideomycetes</taxon>
        <taxon>Pleosporomycetidae</taxon>
        <taxon>Gloniales</taxon>
        <taxon>Gloniaceae</taxon>
        <taxon>Cenococcum</taxon>
    </lineage>
</organism>
<proteinExistence type="predicted"/>
<keyword evidence="2" id="KW-1185">Reference proteome</keyword>
<reference evidence="1 2" key="1">
    <citation type="journal article" date="2016" name="Nat. Commun.">
        <title>Ectomycorrhizal ecology is imprinted in the genome of the dominant symbiotic fungus Cenococcum geophilum.</title>
        <authorList>
            <consortium name="DOE Joint Genome Institute"/>
            <person name="Peter M."/>
            <person name="Kohler A."/>
            <person name="Ohm R.A."/>
            <person name="Kuo A."/>
            <person name="Krutzmann J."/>
            <person name="Morin E."/>
            <person name="Arend M."/>
            <person name="Barry K.W."/>
            <person name="Binder M."/>
            <person name="Choi C."/>
            <person name="Clum A."/>
            <person name="Copeland A."/>
            <person name="Grisel N."/>
            <person name="Haridas S."/>
            <person name="Kipfer T."/>
            <person name="LaButti K."/>
            <person name="Lindquist E."/>
            <person name="Lipzen A."/>
            <person name="Maire R."/>
            <person name="Meier B."/>
            <person name="Mihaltcheva S."/>
            <person name="Molinier V."/>
            <person name="Murat C."/>
            <person name="Poggeler S."/>
            <person name="Quandt C.A."/>
            <person name="Sperisen C."/>
            <person name="Tritt A."/>
            <person name="Tisserant E."/>
            <person name="Crous P.W."/>
            <person name="Henrissat B."/>
            <person name="Nehls U."/>
            <person name="Egli S."/>
            <person name="Spatafora J.W."/>
            <person name="Grigoriev I.V."/>
            <person name="Martin F.M."/>
        </authorList>
    </citation>
    <scope>NUCLEOTIDE SEQUENCE [LARGE SCALE GENOMIC DNA]</scope>
    <source>
        <strain evidence="1 2">1.58</strain>
    </source>
</reference>